<feature type="region of interest" description="Disordered" evidence="1">
    <location>
        <begin position="400"/>
        <end position="453"/>
    </location>
</feature>
<dbReference type="InterPro" id="IPR011333">
    <property type="entry name" value="SKP1/BTB/POZ_sf"/>
</dbReference>
<dbReference type="Proteomes" id="UP000803884">
    <property type="component" value="Unassembled WGS sequence"/>
</dbReference>
<dbReference type="RefSeq" id="XP_069228551.1">
    <property type="nucleotide sequence ID" value="XM_069374295.1"/>
</dbReference>
<proteinExistence type="predicted"/>
<comment type="caution">
    <text evidence="3">The sequence shown here is derived from an EMBL/GenBank/DDBJ whole genome shotgun (WGS) entry which is preliminary data.</text>
</comment>
<dbReference type="PANTHER" id="PTHR47843">
    <property type="entry name" value="BTB DOMAIN-CONTAINING PROTEIN-RELATED"/>
    <property type="match status" value="1"/>
</dbReference>
<dbReference type="SUPFAM" id="SSF54695">
    <property type="entry name" value="POZ domain"/>
    <property type="match status" value="1"/>
</dbReference>
<dbReference type="SMART" id="SM00225">
    <property type="entry name" value="BTB"/>
    <property type="match status" value="1"/>
</dbReference>
<gene>
    <name evidence="3" type="ORF">WHR41_05690</name>
</gene>
<feature type="compositionally biased region" description="Polar residues" evidence="1">
    <location>
        <begin position="341"/>
        <end position="350"/>
    </location>
</feature>
<protein>
    <recommendedName>
        <fullName evidence="2">BTB domain-containing protein</fullName>
    </recommendedName>
</protein>
<dbReference type="PROSITE" id="PS50097">
    <property type="entry name" value="BTB"/>
    <property type="match status" value="1"/>
</dbReference>
<organism evidence="3 4">
    <name type="scientific">Cladosporium halotolerans</name>
    <dbReference type="NCBI Taxonomy" id="1052096"/>
    <lineage>
        <taxon>Eukaryota</taxon>
        <taxon>Fungi</taxon>
        <taxon>Dikarya</taxon>
        <taxon>Ascomycota</taxon>
        <taxon>Pezizomycotina</taxon>
        <taxon>Dothideomycetes</taxon>
        <taxon>Dothideomycetidae</taxon>
        <taxon>Cladosporiales</taxon>
        <taxon>Cladosporiaceae</taxon>
        <taxon>Cladosporium</taxon>
    </lineage>
</organism>
<accession>A0AB34KQA7</accession>
<sequence length="453" mass="50297">MGSRSPDPTTSHASRRKEAHLTPPPIYSRDFAYSDTKPVLVSPGPRMAGSSIRDTSAAVFAELLAGPTVDIFVGAERRHWTLHRNLLCHHSSYFETELVGHEVPRKGKAGDGANTLELPDGDPRGFELLVKWLYQGALEDAAGMTDMEKYEHAVACHKLYVLCDKFDMTRLKNIAMDRYRRELNEAQLVPDPDEINEIYRASPTRSPFRKLMTNIAARQIMDPDEDKDAESYRKCFEKNPDFAVEMVNAIRSLSGGMLFDDPTEGEPCDYHDHRDGQQCHSKNSARGMMRRITSSRMSVDIRNPQMQPQPQPRTPRRVRIQPPPSPSPTPRKSTPRRPASANGSRTSNGSPEAKRSSSFAAPSLASAKEASRRMNIIAETISPRKLPEDRFNSIVRQLNRASSNGSLSHDEQSVAGASEGGKQPPPLVHKKQPRKLAVNAPAEVPNGVNGHKA</sequence>
<dbReference type="Pfam" id="PF00651">
    <property type="entry name" value="BTB"/>
    <property type="match status" value="1"/>
</dbReference>
<feature type="compositionally biased region" description="Low complexity" evidence="1">
    <location>
        <begin position="330"/>
        <end position="340"/>
    </location>
</feature>
<reference evidence="3 4" key="1">
    <citation type="journal article" date="2020" name="Microbiol. Resour. Announc.">
        <title>Draft Genome Sequence of a Cladosporium Species Isolated from the Mesophotic Ascidian Didemnum maculosum.</title>
        <authorList>
            <person name="Gioti A."/>
            <person name="Siaperas R."/>
            <person name="Nikolaivits E."/>
            <person name="Le Goff G."/>
            <person name="Ouazzani J."/>
            <person name="Kotoulas G."/>
            <person name="Topakas E."/>
        </authorList>
    </citation>
    <scope>NUCLEOTIDE SEQUENCE [LARGE SCALE GENOMIC DNA]</scope>
    <source>
        <strain evidence="3 4">TM138-S3</strain>
    </source>
</reference>
<evidence type="ECO:0000313" key="3">
    <source>
        <dbReference type="EMBL" id="KAL1585445.1"/>
    </source>
</evidence>
<dbReference type="EMBL" id="JAAQHG020000019">
    <property type="protein sequence ID" value="KAL1585445.1"/>
    <property type="molecule type" value="Genomic_DNA"/>
</dbReference>
<evidence type="ECO:0000259" key="2">
    <source>
        <dbReference type="PROSITE" id="PS50097"/>
    </source>
</evidence>
<dbReference type="GeneID" id="96007133"/>
<dbReference type="PANTHER" id="PTHR47843:SF2">
    <property type="entry name" value="BTB DOMAIN-CONTAINING PROTEIN"/>
    <property type="match status" value="1"/>
</dbReference>
<keyword evidence="4" id="KW-1185">Reference proteome</keyword>
<feature type="compositionally biased region" description="Low complexity" evidence="1">
    <location>
        <begin position="356"/>
        <end position="367"/>
    </location>
</feature>
<dbReference type="AlphaFoldDB" id="A0AB34KQA7"/>
<feature type="region of interest" description="Disordered" evidence="1">
    <location>
        <begin position="1"/>
        <end position="30"/>
    </location>
</feature>
<dbReference type="Gene3D" id="3.30.710.10">
    <property type="entry name" value="Potassium Channel Kv1.1, Chain A"/>
    <property type="match status" value="1"/>
</dbReference>
<dbReference type="InterPro" id="IPR000210">
    <property type="entry name" value="BTB/POZ_dom"/>
</dbReference>
<feature type="domain" description="BTB" evidence="2">
    <location>
        <begin position="69"/>
        <end position="142"/>
    </location>
</feature>
<feature type="compositionally biased region" description="Polar residues" evidence="1">
    <location>
        <begin position="1"/>
        <end position="12"/>
    </location>
</feature>
<evidence type="ECO:0000313" key="4">
    <source>
        <dbReference type="Proteomes" id="UP000803884"/>
    </source>
</evidence>
<evidence type="ECO:0000256" key="1">
    <source>
        <dbReference type="SAM" id="MobiDB-lite"/>
    </source>
</evidence>
<feature type="compositionally biased region" description="Basic and acidic residues" evidence="1">
    <location>
        <begin position="268"/>
        <end position="277"/>
    </location>
</feature>
<feature type="region of interest" description="Disordered" evidence="1">
    <location>
        <begin position="264"/>
        <end position="370"/>
    </location>
</feature>
<dbReference type="CDD" id="cd18186">
    <property type="entry name" value="BTB_POZ_ZBTB_KLHL-like"/>
    <property type="match status" value="1"/>
</dbReference>
<name>A0AB34KQA7_9PEZI</name>